<evidence type="ECO:0000313" key="18">
    <source>
        <dbReference type="EMBL" id="CBY08907.1"/>
    </source>
</evidence>
<keyword evidence="17" id="KW-0812">Transmembrane</keyword>
<dbReference type="InterPro" id="IPR002495">
    <property type="entry name" value="Glyco_trans_8"/>
</dbReference>
<keyword evidence="7" id="KW-0320">Glycogen biosynthesis</keyword>
<dbReference type="OrthoDB" id="2014201at2759"/>
<dbReference type="Pfam" id="PF01501">
    <property type="entry name" value="Glyco_transf_8"/>
    <property type="match status" value="1"/>
</dbReference>
<name>E4XAZ8_OIKDI</name>
<dbReference type="GO" id="GO:0005737">
    <property type="term" value="C:cytoplasm"/>
    <property type="evidence" value="ECO:0007669"/>
    <property type="project" value="UniProtKB-SubCell"/>
</dbReference>
<sequence>MTIGERIGFVTLATTDSYAAGALVLARSLRQTNTVAGLVCLVSSSISEGTRTRLESEFDEVVVVDVLNSNNDAMLTLLKRPELGVTLTKLHCWKLIQYSKMVFLDADTLVIQNIDDLFERDEISAVADCGWPSCFNSGVFVFKPSIDTFNDLIEFAKNEGSFDGGDQGLLNDFFSDWSTKSIDRILPFGYNVHAAATYAYVPAFRRFKDQVKVVHFLGSTKPWSSKNPPQGEFSQFWQLWWSLYESNSKQNSKNDSISQKTSSTNSYDTPIMTPSGFSAVGHTHVFQPTSPVKAGFDIIQDHLNAQLSSADSEPAPKFDIKPTNLARPILFREQIRKSSEPDSGHGSEIEENNRISPYQSILKRPSPKYVKASPEIITASRKKAILTSEVPVQPVLQLVVPQPAVQPVVVPKTTEKKIEEEINTETMIETCQKIEAEVPEIENEVFEESLNSEESSSIHPNTSDYIEEAKKICAGVFSNISERFSGEKNEVQENEEDSRDRARSYAIVEDRDIMASERETAPIRKSRSMTDLLLSSNGVLLIGILGALVSAGYMFFRHQYS</sequence>
<evidence type="ECO:0000256" key="2">
    <source>
        <dbReference type="ARBA" id="ARBA00004496"/>
    </source>
</evidence>
<feature type="compositionally biased region" description="Basic and acidic residues" evidence="16">
    <location>
        <begin position="335"/>
        <end position="353"/>
    </location>
</feature>
<dbReference type="InterPro" id="IPR029044">
    <property type="entry name" value="Nucleotide-diphossugar_trans"/>
</dbReference>
<evidence type="ECO:0000256" key="9">
    <source>
        <dbReference type="ARBA" id="ARBA00023211"/>
    </source>
</evidence>
<evidence type="ECO:0000256" key="11">
    <source>
        <dbReference type="ARBA" id="ARBA00038934"/>
    </source>
</evidence>
<accession>E4XAZ8</accession>
<dbReference type="InterPro" id="IPR050587">
    <property type="entry name" value="GNT1/Glycosyltrans_8"/>
</dbReference>
<evidence type="ECO:0000256" key="8">
    <source>
        <dbReference type="ARBA" id="ARBA00023180"/>
    </source>
</evidence>
<evidence type="ECO:0000256" key="17">
    <source>
        <dbReference type="SAM" id="Phobius"/>
    </source>
</evidence>
<proteinExistence type="inferred from homology"/>
<keyword evidence="5" id="KW-0808">Transferase</keyword>
<comment type="similarity">
    <text evidence="10">Belongs to the glycosyltransferase 8 family. Glycogenin subfamily.</text>
</comment>
<comment type="catalytic activity">
    <reaction evidence="13">
        <text>L-tyrosyl-[glycogenin] + UDP-alpha-D-glucose = alpha-D-glucosyl-L-tyrosyl-[glycogenin] + UDP + H(+)</text>
        <dbReference type="Rhea" id="RHEA:23360"/>
        <dbReference type="Rhea" id="RHEA-COMP:14604"/>
        <dbReference type="Rhea" id="RHEA-COMP:14605"/>
        <dbReference type="ChEBI" id="CHEBI:15378"/>
        <dbReference type="ChEBI" id="CHEBI:46858"/>
        <dbReference type="ChEBI" id="CHEBI:58223"/>
        <dbReference type="ChEBI" id="CHEBI:58885"/>
        <dbReference type="ChEBI" id="CHEBI:140573"/>
        <dbReference type="EC" id="2.4.1.186"/>
    </reaction>
    <physiologicalReaction direction="left-to-right" evidence="13">
        <dbReference type="Rhea" id="RHEA:23361"/>
    </physiologicalReaction>
</comment>
<keyword evidence="19" id="KW-1185">Reference proteome</keyword>
<evidence type="ECO:0000256" key="12">
    <source>
        <dbReference type="ARBA" id="ARBA00047374"/>
    </source>
</evidence>
<dbReference type="CDD" id="cd02537">
    <property type="entry name" value="GT8_Glycogenin"/>
    <property type="match status" value="1"/>
</dbReference>
<gene>
    <name evidence="18" type="ORF">GSOID_T00005749001</name>
</gene>
<comment type="cofactor">
    <cofactor evidence="1">
        <name>Mn(2+)</name>
        <dbReference type="ChEBI" id="CHEBI:29035"/>
    </cofactor>
</comment>
<evidence type="ECO:0000256" key="15">
    <source>
        <dbReference type="ARBA" id="ARBA00057883"/>
    </source>
</evidence>
<evidence type="ECO:0000256" key="5">
    <source>
        <dbReference type="ARBA" id="ARBA00022679"/>
    </source>
</evidence>
<dbReference type="EMBL" id="FN653033">
    <property type="protein sequence ID" value="CBY08907.1"/>
    <property type="molecule type" value="Genomic_DNA"/>
</dbReference>
<evidence type="ECO:0000256" key="10">
    <source>
        <dbReference type="ARBA" id="ARBA00038162"/>
    </source>
</evidence>
<evidence type="ECO:0000313" key="19">
    <source>
        <dbReference type="Proteomes" id="UP000001307"/>
    </source>
</evidence>
<evidence type="ECO:0000256" key="7">
    <source>
        <dbReference type="ARBA" id="ARBA00023056"/>
    </source>
</evidence>
<keyword evidence="17" id="KW-0472">Membrane</keyword>
<dbReference type="SUPFAM" id="SSF53448">
    <property type="entry name" value="Nucleotide-diphospho-sugar transferases"/>
    <property type="match status" value="1"/>
</dbReference>
<dbReference type="InParanoid" id="E4XAZ8"/>
<organism evidence="18">
    <name type="scientific">Oikopleura dioica</name>
    <name type="common">Tunicate</name>
    <dbReference type="NCBI Taxonomy" id="34765"/>
    <lineage>
        <taxon>Eukaryota</taxon>
        <taxon>Metazoa</taxon>
        <taxon>Chordata</taxon>
        <taxon>Tunicata</taxon>
        <taxon>Appendicularia</taxon>
        <taxon>Copelata</taxon>
        <taxon>Oikopleuridae</taxon>
        <taxon>Oikopleura</taxon>
    </lineage>
</organism>
<dbReference type="GO" id="GO:0046872">
    <property type="term" value="F:metal ion binding"/>
    <property type="evidence" value="ECO:0007669"/>
    <property type="project" value="UniProtKB-KW"/>
</dbReference>
<dbReference type="Gene3D" id="3.90.550.10">
    <property type="entry name" value="Spore Coat Polysaccharide Biosynthesis Protein SpsA, Chain A"/>
    <property type="match status" value="1"/>
</dbReference>
<comment type="function">
    <text evidence="14">Glycogenin participates in the glycogen biosynthetic process along with glycogen synthase and glycogen branching enzyme. It catalyzes the formation of a short alpha (1,4)-glucosyl chain covalently attached via a glucose 1-O-tyrosyl linkage to internal tyrosine residues and these chains act as primers for the elongation reaction catalyzed by glycogen synthase.</text>
</comment>
<reference evidence="18" key="1">
    <citation type="journal article" date="2010" name="Science">
        <title>Plasticity of animal genome architecture unmasked by rapid evolution of a pelagic tunicate.</title>
        <authorList>
            <person name="Denoeud F."/>
            <person name="Henriet S."/>
            <person name="Mungpakdee S."/>
            <person name="Aury J.M."/>
            <person name="Da Silva C."/>
            <person name="Brinkmann H."/>
            <person name="Mikhaleva J."/>
            <person name="Olsen L.C."/>
            <person name="Jubin C."/>
            <person name="Canestro C."/>
            <person name="Bouquet J.M."/>
            <person name="Danks G."/>
            <person name="Poulain J."/>
            <person name="Campsteijn C."/>
            <person name="Adamski M."/>
            <person name="Cross I."/>
            <person name="Yadetie F."/>
            <person name="Muffato M."/>
            <person name="Louis A."/>
            <person name="Butcher S."/>
            <person name="Tsagkogeorga G."/>
            <person name="Konrad A."/>
            <person name="Singh S."/>
            <person name="Jensen M.F."/>
            <person name="Cong E.H."/>
            <person name="Eikeseth-Otteraa H."/>
            <person name="Noel B."/>
            <person name="Anthouard V."/>
            <person name="Porcel B.M."/>
            <person name="Kachouri-Lafond R."/>
            <person name="Nishino A."/>
            <person name="Ugolini M."/>
            <person name="Chourrout P."/>
            <person name="Nishida H."/>
            <person name="Aasland R."/>
            <person name="Huzurbazar S."/>
            <person name="Westhof E."/>
            <person name="Delsuc F."/>
            <person name="Lehrach H."/>
            <person name="Reinhardt R."/>
            <person name="Weissenbach J."/>
            <person name="Roy S.W."/>
            <person name="Artiguenave F."/>
            <person name="Postlethwait J.H."/>
            <person name="Manak J.R."/>
            <person name="Thompson E.M."/>
            <person name="Jaillon O."/>
            <person name="Du Pasquier L."/>
            <person name="Boudinot P."/>
            <person name="Liberles D.A."/>
            <person name="Volff J.N."/>
            <person name="Philippe H."/>
            <person name="Lenhard B."/>
            <person name="Roest Crollius H."/>
            <person name="Wincker P."/>
            <person name="Chourrout D."/>
        </authorList>
    </citation>
    <scope>NUCLEOTIDE SEQUENCE [LARGE SCALE GENOMIC DNA]</scope>
</reference>
<dbReference type="EC" id="2.4.1.186" evidence="11"/>
<evidence type="ECO:0000256" key="1">
    <source>
        <dbReference type="ARBA" id="ARBA00001936"/>
    </source>
</evidence>
<comment type="subcellular location">
    <subcellularLocation>
        <location evidence="2">Cytoplasm</location>
    </subcellularLocation>
</comment>
<evidence type="ECO:0000256" key="3">
    <source>
        <dbReference type="ARBA" id="ARBA00004964"/>
    </source>
</evidence>
<comment type="pathway">
    <text evidence="3">Glycan biosynthesis; glycogen biosynthesis.</text>
</comment>
<protein>
    <recommendedName>
        <fullName evidence="11">glycogenin glucosyltransferase</fullName>
        <ecNumber evidence="11">2.4.1.186</ecNumber>
    </recommendedName>
</protein>
<evidence type="ECO:0000256" key="6">
    <source>
        <dbReference type="ARBA" id="ARBA00022723"/>
    </source>
</evidence>
<feature type="transmembrane region" description="Helical" evidence="17">
    <location>
        <begin position="532"/>
        <end position="556"/>
    </location>
</feature>
<dbReference type="FunFam" id="3.90.550.10:FF:000092">
    <property type="entry name" value="Glycogenin 2"/>
    <property type="match status" value="1"/>
</dbReference>
<keyword evidence="9" id="KW-0464">Manganese</keyword>
<keyword evidence="8" id="KW-0325">Glycoprotein</keyword>
<evidence type="ECO:0000256" key="16">
    <source>
        <dbReference type="SAM" id="MobiDB-lite"/>
    </source>
</evidence>
<dbReference type="GO" id="GO:0008466">
    <property type="term" value="F:glycogenin glucosyltransferase activity"/>
    <property type="evidence" value="ECO:0007669"/>
    <property type="project" value="UniProtKB-EC"/>
</dbReference>
<comment type="function">
    <text evidence="15">Self-glucosylating initiator of glycogen synthesis. It catalyzes the formation of a short alpha (1,4)-glucosyl chain covalently attached via a glucose 1-O-tyrosyl linkage to internal tyrosine residues and these chains act as primers for the elongation reaction catalyzed by glycogen synthase.</text>
</comment>
<keyword evidence="6" id="KW-0479">Metal-binding</keyword>
<dbReference type="Proteomes" id="UP000001307">
    <property type="component" value="Unassembled WGS sequence"/>
</dbReference>
<feature type="region of interest" description="Disordered" evidence="16">
    <location>
        <begin position="335"/>
        <end position="360"/>
    </location>
</feature>
<dbReference type="GO" id="GO:0005978">
    <property type="term" value="P:glycogen biosynthetic process"/>
    <property type="evidence" value="ECO:0007669"/>
    <property type="project" value="UniProtKB-KW"/>
</dbReference>
<comment type="catalytic activity">
    <reaction evidence="12">
        <text>[1,4-alpha-D-glucosyl](n)-L-tyrosyl-[glycogenin] + UDP-alpha-D-glucose = [1,4-alpha-D-glucosyl](n+1)-L-tyrosyl-[glycogenin] + UDP + H(+)</text>
        <dbReference type="Rhea" id="RHEA:56560"/>
        <dbReference type="Rhea" id="RHEA-COMP:14606"/>
        <dbReference type="Rhea" id="RHEA-COMP:14607"/>
        <dbReference type="ChEBI" id="CHEBI:15378"/>
        <dbReference type="ChEBI" id="CHEBI:58223"/>
        <dbReference type="ChEBI" id="CHEBI:58885"/>
        <dbReference type="ChEBI" id="CHEBI:140574"/>
        <dbReference type="EC" id="2.4.1.186"/>
    </reaction>
    <physiologicalReaction direction="left-to-right" evidence="12">
        <dbReference type="Rhea" id="RHEA:56561"/>
    </physiologicalReaction>
</comment>
<keyword evidence="4" id="KW-0963">Cytoplasm</keyword>
<dbReference type="PANTHER" id="PTHR11183">
    <property type="entry name" value="GLYCOGENIN SUBFAMILY MEMBER"/>
    <property type="match status" value="1"/>
</dbReference>
<keyword evidence="17" id="KW-1133">Transmembrane helix</keyword>
<dbReference type="AlphaFoldDB" id="E4XAZ8"/>
<evidence type="ECO:0000256" key="13">
    <source>
        <dbReference type="ARBA" id="ARBA00047924"/>
    </source>
</evidence>
<evidence type="ECO:0000256" key="14">
    <source>
        <dbReference type="ARBA" id="ARBA00049637"/>
    </source>
</evidence>
<evidence type="ECO:0000256" key="4">
    <source>
        <dbReference type="ARBA" id="ARBA00022490"/>
    </source>
</evidence>